<comment type="caution">
    <text evidence="8">The sequence shown here is derived from an EMBL/GenBank/DDBJ whole genome shotgun (WGS) entry which is preliminary data.</text>
</comment>
<dbReference type="GO" id="GO:0005576">
    <property type="term" value="C:extracellular region"/>
    <property type="evidence" value="ECO:0007669"/>
    <property type="project" value="UniProtKB-SubCell"/>
</dbReference>
<evidence type="ECO:0000256" key="6">
    <source>
        <dbReference type="ARBA" id="ARBA00032976"/>
    </source>
</evidence>
<feature type="domain" description="NodB homology" evidence="7">
    <location>
        <begin position="44"/>
        <end position="226"/>
    </location>
</feature>
<reference evidence="8 9" key="1">
    <citation type="submission" date="2018-04" db="EMBL/GenBank/DDBJ databases">
        <title>Altererythrobacter sp. HME9302 genome sequencing and assembly.</title>
        <authorList>
            <person name="Kang H."/>
            <person name="Kim H."/>
            <person name="Joh K."/>
        </authorList>
    </citation>
    <scope>NUCLEOTIDE SEQUENCE [LARGE SCALE GENOMIC DNA]</scope>
    <source>
        <strain evidence="8 9">HME9302</strain>
    </source>
</reference>
<evidence type="ECO:0000256" key="1">
    <source>
        <dbReference type="ARBA" id="ARBA00003236"/>
    </source>
</evidence>
<dbReference type="InterPro" id="IPR051398">
    <property type="entry name" value="Polysacch_Deacetylase"/>
</dbReference>
<sequence>MTRPVANFHGIGEPPIAIDADERPYWLSETQYAEAISRLMDSDKAVLFTFDDGNLSDLDIGAPALGDAEAVFFICSNRIGREGYLDREQLQELAAVRNFRIGSHGCDHTSWRTVSGAARKAEIAGSRKQLEVAIQAPVIEAGIPFGAYDRGVLKDIADAGYTAAYSSDGGPRYTMIDADPTRVIPRLSFRGDRDIAAQAHALLESCSIAARLKQEARLRAKVLLKR</sequence>
<dbReference type="PANTHER" id="PTHR34216:SF3">
    <property type="entry name" value="POLY-BETA-1,6-N-ACETYL-D-GLUCOSAMINE N-DEACETYLASE"/>
    <property type="match status" value="1"/>
</dbReference>
<evidence type="ECO:0000256" key="3">
    <source>
        <dbReference type="ARBA" id="ARBA00010973"/>
    </source>
</evidence>
<keyword evidence="9" id="KW-1185">Reference proteome</keyword>
<dbReference type="Pfam" id="PF01522">
    <property type="entry name" value="Polysacc_deac_1"/>
    <property type="match status" value="1"/>
</dbReference>
<gene>
    <name evidence="8" type="ORF">HME9302_00878</name>
</gene>
<evidence type="ECO:0000313" key="9">
    <source>
        <dbReference type="Proteomes" id="UP000253727"/>
    </source>
</evidence>
<dbReference type="GO" id="GO:0016810">
    <property type="term" value="F:hydrolase activity, acting on carbon-nitrogen (but not peptide) bonds"/>
    <property type="evidence" value="ECO:0007669"/>
    <property type="project" value="InterPro"/>
</dbReference>
<dbReference type="Gene3D" id="3.20.20.370">
    <property type="entry name" value="Glycoside hydrolase/deacetylase"/>
    <property type="match status" value="1"/>
</dbReference>
<dbReference type="SUPFAM" id="SSF88713">
    <property type="entry name" value="Glycoside hydrolase/deacetylase"/>
    <property type="match status" value="1"/>
</dbReference>
<organism evidence="8 9">
    <name type="scientific">Alteripontixanthobacter maritimus</name>
    <dbReference type="NCBI Taxonomy" id="2161824"/>
    <lineage>
        <taxon>Bacteria</taxon>
        <taxon>Pseudomonadati</taxon>
        <taxon>Pseudomonadota</taxon>
        <taxon>Alphaproteobacteria</taxon>
        <taxon>Sphingomonadales</taxon>
        <taxon>Erythrobacteraceae</taxon>
        <taxon>Alteripontixanthobacter</taxon>
    </lineage>
</organism>
<keyword evidence="5" id="KW-0732">Signal</keyword>
<name>A0A369Q948_9SPHN</name>
<comment type="similarity">
    <text evidence="3">Belongs to the polysaccharide deacetylase family.</text>
</comment>
<dbReference type="CDD" id="cd10918">
    <property type="entry name" value="CE4_NodB_like_5s_6s"/>
    <property type="match status" value="1"/>
</dbReference>
<evidence type="ECO:0000259" key="7">
    <source>
        <dbReference type="PROSITE" id="PS51677"/>
    </source>
</evidence>
<dbReference type="EMBL" id="QBKA01000002">
    <property type="protein sequence ID" value="RDC59686.1"/>
    <property type="molecule type" value="Genomic_DNA"/>
</dbReference>
<evidence type="ECO:0000313" key="8">
    <source>
        <dbReference type="EMBL" id="RDC59686.1"/>
    </source>
</evidence>
<comment type="subcellular location">
    <subcellularLocation>
        <location evidence="2">Secreted</location>
    </subcellularLocation>
</comment>
<evidence type="ECO:0000256" key="5">
    <source>
        <dbReference type="ARBA" id="ARBA00022729"/>
    </source>
</evidence>
<dbReference type="InterPro" id="IPR002509">
    <property type="entry name" value="NODB_dom"/>
</dbReference>
<dbReference type="PANTHER" id="PTHR34216">
    <property type="match status" value="1"/>
</dbReference>
<proteinExistence type="inferred from homology"/>
<dbReference type="PROSITE" id="PS51677">
    <property type="entry name" value="NODB"/>
    <property type="match status" value="1"/>
</dbReference>
<dbReference type="AlphaFoldDB" id="A0A369Q948"/>
<protein>
    <recommendedName>
        <fullName evidence="4">Chitooligosaccharide deacetylase</fullName>
    </recommendedName>
    <alternativeName>
        <fullName evidence="6">Nodulation protein B</fullName>
    </alternativeName>
</protein>
<dbReference type="GO" id="GO:0005975">
    <property type="term" value="P:carbohydrate metabolic process"/>
    <property type="evidence" value="ECO:0007669"/>
    <property type="project" value="InterPro"/>
</dbReference>
<evidence type="ECO:0000256" key="4">
    <source>
        <dbReference type="ARBA" id="ARBA00020071"/>
    </source>
</evidence>
<comment type="function">
    <text evidence="1">Is involved in generating a small heat-stable compound (Nod), an acylated oligomer of N-acetylglucosamine, that stimulates mitosis in various plant protoplasts.</text>
</comment>
<dbReference type="InterPro" id="IPR011330">
    <property type="entry name" value="Glyco_hydro/deAcase_b/a-brl"/>
</dbReference>
<dbReference type="RefSeq" id="WP_181815680.1">
    <property type="nucleotide sequence ID" value="NZ_QBKA01000002.1"/>
</dbReference>
<dbReference type="Proteomes" id="UP000253727">
    <property type="component" value="Unassembled WGS sequence"/>
</dbReference>
<evidence type="ECO:0000256" key="2">
    <source>
        <dbReference type="ARBA" id="ARBA00004613"/>
    </source>
</evidence>
<accession>A0A369Q948</accession>